<evidence type="ECO:0000256" key="4">
    <source>
        <dbReference type="ARBA" id="ARBA00023012"/>
    </source>
</evidence>
<evidence type="ECO:0000256" key="2">
    <source>
        <dbReference type="ARBA" id="ARBA00022490"/>
    </source>
</evidence>
<comment type="subcellular location">
    <subcellularLocation>
        <location evidence="1">Cytoplasm</location>
    </subcellularLocation>
</comment>
<keyword evidence="6" id="KW-0238">DNA-binding</keyword>
<evidence type="ECO:0000256" key="7">
    <source>
        <dbReference type="ARBA" id="ARBA00023163"/>
    </source>
</evidence>
<dbReference type="InterPro" id="IPR009057">
    <property type="entry name" value="Homeodomain-like_sf"/>
</dbReference>
<evidence type="ECO:0008006" key="13">
    <source>
        <dbReference type="Google" id="ProtNLM"/>
    </source>
</evidence>
<sequence>MRASLTKVLIVDDERLIRQGILHYMNWQEEGFEVVGEAANGEEALKLIDALHPDIIITDIVMPVMNGTDLIKYVKEHYPSIEMIVLSSYADFDYVRDTFKNGVVDYILKPKLDGDILLETLKRVEKTAQLKGHVPKQVTGDVPVKAVIEKILKKYHHADDIQTLDAFLGDEGFLFAQLTRSDFSSDEALAQTAIFTGLTTVELERDDRHQLVMCIGTKLALNQAIDEAKMRLLAHRHNPLSIIISTFYDKAKDSITAFDEIKALRNYHFFLSDLPVIHYNHLPPRVPLEKPFDLSIFLTLFKQKKYDVALSYVDEYIGRVKQDYTYQINEVKNLLGNIIFNMVIAFTELKGKSEHFEQKKYQYFNVINHGTTLVACYYHFQQFYDELTSDVMIDSLQQDNISQLLAYIDRHYSEPLSLTDLSAHFHFNPSYLSSYFSQHLNKGFSDYLTDIRINKAKELLNNDDLSIADVGSMVGYQDHSYFCKVFKKKTKQSPSRFRKELIK</sequence>
<keyword evidence="7" id="KW-0804">Transcription</keyword>
<keyword evidence="4" id="KW-0902">Two-component regulatory system</keyword>
<dbReference type="InterPro" id="IPR018060">
    <property type="entry name" value="HTH_AraC"/>
</dbReference>
<dbReference type="AlphaFoldDB" id="A0A511WZI1"/>
<dbReference type="EMBL" id="BJYE01000005">
    <property type="protein sequence ID" value="GEN56096.1"/>
    <property type="molecule type" value="Genomic_DNA"/>
</dbReference>
<evidence type="ECO:0000256" key="8">
    <source>
        <dbReference type="PROSITE-ProRule" id="PRU00169"/>
    </source>
</evidence>
<evidence type="ECO:0000313" key="11">
    <source>
        <dbReference type="EMBL" id="GEN56096.1"/>
    </source>
</evidence>
<dbReference type="Pfam" id="PF00072">
    <property type="entry name" value="Response_reg"/>
    <property type="match status" value="1"/>
</dbReference>
<dbReference type="InterPro" id="IPR051552">
    <property type="entry name" value="HptR"/>
</dbReference>
<evidence type="ECO:0000256" key="5">
    <source>
        <dbReference type="ARBA" id="ARBA00023015"/>
    </source>
</evidence>
<dbReference type="InterPro" id="IPR001789">
    <property type="entry name" value="Sig_transdc_resp-reg_receiver"/>
</dbReference>
<dbReference type="GO" id="GO:0003700">
    <property type="term" value="F:DNA-binding transcription factor activity"/>
    <property type="evidence" value="ECO:0007669"/>
    <property type="project" value="InterPro"/>
</dbReference>
<dbReference type="PANTHER" id="PTHR42713">
    <property type="entry name" value="HISTIDINE KINASE-RELATED"/>
    <property type="match status" value="1"/>
</dbReference>
<dbReference type="SUPFAM" id="SSF46689">
    <property type="entry name" value="Homeodomain-like"/>
    <property type="match status" value="2"/>
</dbReference>
<dbReference type="SUPFAM" id="SSF52172">
    <property type="entry name" value="CheY-like"/>
    <property type="match status" value="1"/>
</dbReference>
<feature type="domain" description="HTH araC/xylS-type" evidence="9">
    <location>
        <begin position="402"/>
        <end position="500"/>
    </location>
</feature>
<dbReference type="STRING" id="442899.SAMN05720591_10619"/>
<name>A0A511WZI1_9BACI</name>
<dbReference type="PROSITE" id="PS50110">
    <property type="entry name" value="RESPONSE_REGULATORY"/>
    <property type="match status" value="1"/>
</dbReference>
<dbReference type="Gene3D" id="1.10.10.60">
    <property type="entry name" value="Homeodomain-like"/>
    <property type="match status" value="2"/>
</dbReference>
<keyword evidence="3 8" id="KW-0597">Phosphoprotein</keyword>
<comment type="caution">
    <text evidence="11">The sequence shown here is derived from an EMBL/GenBank/DDBJ whole genome shotgun (WGS) entry which is preliminary data.</text>
</comment>
<dbReference type="PROSITE" id="PS00041">
    <property type="entry name" value="HTH_ARAC_FAMILY_1"/>
    <property type="match status" value="1"/>
</dbReference>
<evidence type="ECO:0000256" key="3">
    <source>
        <dbReference type="ARBA" id="ARBA00022553"/>
    </source>
</evidence>
<dbReference type="InterPro" id="IPR011006">
    <property type="entry name" value="CheY-like_superfamily"/>
</dbReference>
<feature type="domain" description="Response regulatory" evidence="10">
    <location>
        <begin position="7"/>
        <end position="124"/>
    </location>
</feature>
<keyword evidence="2" id="KW-0963">Cytoplasm</keyword>
<keyword evidence="12" id="KW-1185">Reference proteome</keyword>
<evidence type="ECO:0000259" key="9">
    <source>
        <dbReference type="PROSITE" id="PS01124"/>
    </source>
</evidence>
<dbReference type="Proteomes" id="UP000321400">
    <property type="component" value="Unassembled WGS sequence"/>
</dbReference>
<dbReference type="GO" id="GO:0005737">
    <property type="term" value="C:cytoplasm"/>
    <property type="evidence" value="ECO:0007669"/>
    <property type="project" value="UniProtKB-SubCell"/>
</dbReference>
<dbReference type="PANTHER" id="PTHR42713:SF3">
    <property type="entry name" value="TRANSCRIPTIONAL REGULATORY PROTEIN HPTR"/>
    <property type="match status" value="1"/>
</dbReference>
<dbReference type="Gene3D" id="3.40.50.2300">
    <property type="match status" value="1"/>
</dbReference>
<organism evidence="11 12">
    <name type="scientific">Halolactibacillus alkaliphilus</name>
    <dbReference type="NCBI Taxonomy" id="442899"/>
    <lineage>
        <taxon>Bacteria</taxon>
        <taxon>Bacillati</taxon>
        <taxon>Bacillota</taxon>
        <taxon>Bacilli</taxon>
        <taxon>Bacillales</taxon>
        <taxon>Bacillaceae</taxon>
        <taxon>Halolactibacillus</taxon>
    </lineage>
</organism>
<protein>
    <recommendedName>
        <fullName evidence="13">DNA-binding response regulator</fullName>
    </recommendedName>
</protein>
<dbReference type="Pfam" id="PF12833">
    <property type="entry name" value="HTH_18"/>
    <property type="match status" value="1"/>
</dbReference>
<gene>
    <name evidence="11" type="ORF">HAL01_05600</name>
</gene>
<evidence type="ECO:0000259" key="10">
    <source>
        <dbReference type="PROSITE" id="PS50110"/>
    </source>
</evidence>
<feature type="modified residue" description="4-aspartylphosphate" evidence="8">
    <location>
        <position position="59"/>
    </location>
</feature>
<dbReference type="InterPro" id="IPR018062">
    <property type="entry name" value="HTH_AraC-typ_CS"/>
</dbReference>
<evidence type="ECO:0000256" key="1">
    <source>
        <dbReference type="ARBA" id="ARBA00004496"/>
    </source>
</evidence>
<dbReference type="SMART" id="SM00342">
    <property type="entry name" value="HTH_ARAC"/>
    <property type="match status" value="1"/>
</dbReference>
<dbReference type="PROSITE" id="PS01124">
    <property type="entry name" value="HTH_ARAC_FAMILY_2"/>
    <property type="match status" value="1"/>
</dbReference>
<evidence type="ECO:0000256" key="6">
    <source>
        <dbReference type="ARBA" id="ARBA00023125"/>
    </source>
</evidence>
<accession>A0A511WZI1</accession>
<evidence type="ECO:0000313" key="12">
    <source>
        <dbReference type="Proteomes" id="UP000321400"/>
    </source>
</evidence>
<dbReference type="GO" id="GO:0000160">
    <property type="term" value="P:phosphorelay signal transduction system"/>
    <property type="evidence" value="ECO:0007669"/>
    <property type="project" value="UniProtKB-KW"/>
</dbReference>
<proteinExistence type="predicted"/>
<dbReference type="RefSeq" id="WP_170243624.1">
    <property type="nucleotide sequence ID" value="NZ_BJYE01000005.1"/>
</dbReference>
<dbReference type="CDD" id="cd17536">
    <property type="entry name" value="REC_YesN-like"/>
    <property type="match status" value="1"/>
</dbReference>
<keyword evidence="5" id="KW-0805">Transcription regulation</keyword>
<dbReference type="GO" id="GO:0043565">
    <property type="term" value="F:sequence-specific DNA binding"/>
    <property type="evidence" value="ECO:0007669"/>
    <property type="project" value="InterPro"/>
</dbReference>
<reference evidence="11 12" key="1">
    <citation type="submission" date="2019-07" db="EMBL/GenBank/DDBJ databases">
        <title>Whole genome shotgun sequence of Halolactibacillus alkaliphilus NBRC 103919.</title>
        <authorList>
            <person name="Hosoyama A."/>
            <person name="Uohara A."/>
            <person name="Ohji S."/>
            <person name="Ichikawa N."/>
        </authorList>
    </citation>
    <scope>NUCLEOTIDE SEQUENCE [LARGE SCALE GENOMIC DNA]</scope>
    <source>
        <strain evidence="11 12">NBRC 103919</strain>
    </source>
</reference>
<dbReference type="SMART" id="SM00448">
    <property type="entry name" value="REC"/>
    <property type="match status" value="1"/>
</dbReference>